<dbReference type="SUPFAM" id="SSF52540">
    <property type="entry name" value="P-loop containing nucleoside triphosphate hydrolases"/>
    <property type="match status" value="1"/>
</dbReference>
<reference evidence="1 2" key="1">
    <citation type="journal article" date="2018" name="Plant J.">
        <title>Genome sequences of Chlorella sorokiniana UTEX 1602 and Micractinium conductrix SAG 241.80: implications to maltose excretion by a green alga.</title>
        <authorList>
            <person name="Arriola M.B."/>
            <person name="Velmurugan N."/>
            <person name="Zhang Y."/>
            <person name="Plunkett M.H."/>
            <person name="Hondzo H."/>
            <person name="Barney B.M."/>
        </authorList>
    </citation>
    <scope>NUCLEOTIDE SEQUENCE [LARGE SCALE GENOMIC DNA]</scope>
    <source>
        <strain evidence="1 2">SAG 241.80</strain>
    </source>
</reference>
<dbReference type="Proteomes" id="UP000239649">
    <property type="component" value="Unassembled WGS sequence"/>
</dbReference>
<name>A0A2P6V945_9CHLO</name>
<sequence>MPRGAAPRWLSVRTLLAVVLGATLGSLLLAQPISLCGGSSAALRMQSVPVAALVEAFVRAPLPPRARAISEATPLFFFHQRKTGGTSLRAALMHAAAAANLTAYVPCFNGLDCDVHHINATAAVYAGHFAFGEQRVMARQSRFIDGQWHNARLQAACLTGFRDPIARLESCYYYRYIQERDISNPHYQCLNNLSTKELRQMFSAGRSIYGHGCLNEPFRVLGGLTDELDLASLSAPSSMQGPVLAAAVAMTLSHLATCVPLVLERPDSLRLARHWFPQLSGAFVALSHNNTGRVERCVLSERTRAALADLAVGEQLIYDAALRRVDVMLAKLPFE</sequence>
<proteinExistence type="predicted"/>
<gene>
    <name evidence="1" type="ORF">C2E20_6065</name>
</gene>
<evidence type="ECO:0000313" key="2">
    <source>
        <dbReference type="Proteomes" id="UP000239649"/>
    </source>
</evidence>
<dbReference type="InterPro" id="IPR027417">
    <property type="entry name" value="P-loop_NTPase"/>
</dbReference>
<protein>
    <submittedName>
        <fullName evidence="1">Aldehyde dehydrogenase</fullName>
    </submittedName>
</protein>
<dbReference type="EMBL" id="LHPF02000019">
    <property type="protein sequence ID" value="PSC70601.1"/>
    <property type="molecule type" value="Genomic_DNA"/>
</dbReference>
<dbReference type="Gene3D" id="3.40.50.300">
    <property type="entry name" value="P-loop containing nucleotide triphosphate hydrolases"/>
    <property type="match status" value="1"/>
</dbReference>
<comment type="caution">
    <text evidence="1">The sequence shown here is derived from an EMBL/GenBank/DDBJ whole genome shotgun (WGS) entry which is preliminary data.</text>
</comment>
<accession>A0A2P6V945</accession>
<dbReference type="OrthoDB" id="409510at2759"/>
<organism evidence="1 2">
    <name type="scientific">Micractinium conductrix</name>
    <dbReference type="NCBI Taxonomy" id="554055"/>
    <lineage>
        <taxon>Eukaryota</taxon>
        <taxon>Viridiplantae</taxon>
        <taxon>Chlorophyta</taxon>
        <taxon>core chlorophytes</taxon>
        <taxon>Trebouxiophyceae</taxon>
        <taxon>Chlorellales</taxon>
        <taxon>Chlorellaceae</taxon>
        <taxon>Chlorella clade</taxon>
        <taxon>Micractinium</taxon>
    </lineage>
</organism>
<evidence type="ECO:0000313" key="1">
    <source>
        <dbReference type="EMBL" id="PSC70601.1"/>
    </source>
</evidence>
<keyword evidence="2" id="KW-1185">Reference proteome</keyword>
<dbReference type="AlphaFoldDB" id="A0A2P6V945"/>